<reference evidence="2" key="1">
    <citation type="journal article" date="2020" name="Nature">
        <title>Giant virus diversity and host interactions through global metagenomics.</title>
        <authorList>
            <person name="Schulz F."/>
            <person name="Roux S."/>
            <person name="Paez-Espino D."/>
            <person name="Jungbluth S."/>
            <person name="Walsh D.A."/>
            <person name="Denef V.J."/>
            <person name="McMahon K.D."/>
            <person name="Konstantinidis K.T."/>
            <person name="Eloe-Fadrosh E.A."/>
            <person name="Kyrpides N.C."/>
            <person name="Woyke T."/>
        </authorList>
    </citation>
    <scope>NUCLEOTIDE SEQUENCE</scope>
    <source>
        <strain evidence="2">GVMAG-M-3300023174-116</strain>
        <strain evidence="3">GVMAG-M-3300023179-63</strain>
    </source>
</reference>
<dbReference type="EMBL" id="MN739534">
    <property type="protein sequence ID" value="QHT11281.1"/>
    <property type="molecule type" value="Genomic_DNA"/>
</dbReference>
<dbReference type="AlphaFoldDB" id="A0A6C0D3Z3"/>
<organism evidence="2">
    <name type="scientific">viral metagenome</name>
    <dbReference type="NCBI Taxonomy" id="1070528"/>
    <lineage>
        <taxon>unclassified sequences</taxon>
        <taxon>metagenomes</taxon>
        <taxon>organismal metagenomes</taxon>
    </lineage>
</organism>
<evidence type="ECO:0000313" key="3">
    <source>
        <dbReference type="EMBL" id="QHT75388.1"/>
    </source>
</evidence>
<dbReference type="EMBL" id="MN739869">
    <property type="protein sequence ID" value="QHT75388.1"/>
    <property type="molecule type" value="Genomic_DNA"/>
</dbReference>
<evidence type="ECO:0000313" key="2">
    <source>
        <dbReference type="EMBL" id="QHT11281.1"/>
    </source>
</evidence>
<dbReference type="Pfam" id="PF13524">
    <property type="entry name" value="Glyco_trans_1_2"/>
    <property type="match status" value="1"/>
</dbReference>
<sequence>MKIAIIDGKNQDIGLKILFPEADYFINNIELNKKSSLQKYNIEMKTDWSIINDKNYDYLFIIIALYDAKIGTKFYKQDIYDILQKELIIINNNKFKKVFMFDNYDYDYDPNTLVKNNKINLFFKRHYNKNKHYQENVIPFPFIMFGEKALIEKTDIDTNIKFCNDENKLNRVFWSGSLYCHSDNEYPCLRNRILTYTQVMSYSNNHIFNPGRLPYETFIYEINKSKISLDLLGVGCPNGRTFEILSSNSLLFREYSDLVWPFPEQFSEETIFKNGKEYIDKVNKLLQNNELYMKCLINQQTIVKKYFNITWIRNYISSHMD</sequence>
<feature type="domain" description="Spore protein YkvP/CgeB glycosyl transferase-like" evidence="1">
    <location>
        <begin position="206"/>
        <end position="292"/>
    </location>
</feature>
<name>A0A6C0D3Z3_9ZZZZ</name>
<proteinExistence type="predicted"/>
<evidence type="ECO:0000259" key="1">
    <source>
        <dbReference type="Pfam" id="PF13524"/>
    </source>
</evidence>
<dbReference type="InterPro" id="IPR055259">
    <property type="entry name" value="YkvP/CgeB_Glyco_trans-like"/>
</dbReference>
<protein>
    <recommendedName>
        <fullName evidence="1">Spore protein YkvP/CgeB glycosyl transferase-like domain-containing protein</fullName>
    </recommendedName>
</protein>
<accession>A0A6C0D3Z3</accession>